<name>A0A6N1NN11_9VIRU</name>
<accession>A0A6N1NN11</accession>
<dbReference type="SUPFAM" id="SSF102875">
    <property type="entry name" value="Chromosomal protein MC1"/>
    <property type="match status" value="1"/>
</dbReference>
<reference evidence="1" key="2">
    <citation type="journal article" date="2018" name="Nat. Commun.">
        <title>Tailed giant Tupanvirus possesses the most complete translational apparatus of the known virosphere.</title>
        <authorList>
            <person name="Abrahao J."/>
            <person name="Silva L."/>
            <person name="Silva L.S."/>
            <person name="Khalil J.Y.B."/>
            <person name="Rodrigues R."/>
            <person name="Arantes T."/>
            <person name="Assis F."/>
            <person name="Boratto P."/>
            <person name="Andrade M."/>
            <person name="Kroon E.G."/>
            <person name="Ribeiro B."/>
            <person name="Bergier I."/>
            <person name="Seligmann H."/>
            <person name="Ghigo E."/>
            <person name="Colson P."/>
            <person name="Levasseur A."/>
            <person name="Kroemer G."/>
            <person name="Raoult D."/>
            <person name="La Scola B."/>
        </authorList>
    </citation>
    <scope>NUCLEOTIDE SEQUENCE [LARGE SCALE GENOMIC DNA]</scope>
    <source>
        <strain evidence="1">Deep ocean</strain>
    </source>
</reference>
<dbReference type="GO" id="GO:0042262">
    <property type="term" value="P:DNA protection"/>
    <property type="evidence" value="ECO:0007669"/>
    <property type="project" value="InterPro"/>
</dbReference>
<sequence length="104" mass="11447">MTQKIDTTNNECNVTDSLKNTTANNECNVTDSLKNTMINDNHSSDSESEDSGQASKIKFFKMIDPKTGESLGRFSGSTADHAAYKAFIKIMQNKKNTSQDNSES</sequence>
<dbReference type="RefSeq" id="YP_010780116.1">
    <property type="nucleotide sequence ID" value="NC_075038.1"/>
</dbReference>
<evidence type="ECO:0000313" key="1">
    <source>
        <dbReference type="EMBL" id="QKU33516.1"/>
    </source>
</evidence>
<dbReference type="InterPro" id="IPR036620">
    <property type="entry name" value="MC1_sf"/>
</dbReference>
<dbReference type="GeneID" id="80516807"/>
<dbReference type="KEGG" id="vg:80516807"/>
<protein>
    <submittedName>
        <fullName evidence="1">Uncharacterized protein</fullName>
    </submittedName>
</protein>
<reference evidence="1" key="1">
    <citation type="submission" date="2017-06" db="EMBL/GenBank/DDBJ databases">
        <authorList>
            <person name="Assis F.L."/>
            <person name="Abrahao J.S."/>
            <person name="Silva L."/>
            <person name="Khalil J.B."/>
            <person name="Rodrigues R."/>
            <person name="Silva L.S."/>
            <person name="Boratto P."/>
            <person name="Andrade M."/>
            <person name="Kroon E.G."/>
            <person name="Ribeiro B."/>
            <person name="Bergier I."/>
            <person name="Seligmann H."/>
            <person name="Ghigo E."/>
            <person name="Colson P."/>
            <person name="Levasseur A."/>
            <person name="Raoult D."/>
            <person name="Scola B.L."/>
        </authorList>
    </citation>
    <scope>NUCLEOTIDE SEQUENCE</scope>
    <source>
        <strain evidence="1">Deep ocean</strain>
    </source>
</reference>
<proteinExistence type="predicted"/>
<organism evidence="1">
    <name type="scientific">Tupanvirus deep ocean</name>
    <dbReference type="NCBI Taxonomy" id="2126984"/>
    <lineage>
        <taxon>Viruses</taxon>
        <taxon>Varidnaviria</taxon>
        <taxon>Bamfordvirae</taxon>
        <taxon>Nucleocytoviricota</taxon>
        <taxon>Megaviricetes</taxon>
        <taxon>Imitervirales</taxon>
        <taxon>Mimiviridae</taxon>
        <taxon>Megamimivirinae</taxon>
        <taxon>Tupanvirus</taxon>
        <taxon>Tupanvirus altamarinense</taxon>
    </lineage>
</organism>
<dbReference type="EMBL" id="MF405918">
    <property type="protein sequence ID" value="QKU33516.1"/>
    <property type="molecule type" value="Genomic_DNA"/>
</dbReference>